<sequence length="502" mass="55599">MAPCIEGTLISPEDPCEATVSSSVSPATTKAGPGKIGDDCPRHDSFSGLADMMRAKQSYTPSVSSSRRLNRNLANGTHSARTASSSSSILSPLARPYFAGGSIAAHLHDRSHSPGLRSPTADYNQQNMQRLDSVLKELEDLTIEDDDNTICPAMQQQSYPIQCPPPGLGLPTARPVFTGQLSPPPTPAISARPPPPEEPVVRLTMPVYDSMCNDVKTLKQEKRNLEAKLAQFDGQVKPGCDNNHAELIQLQTEIGRLEYQNDANKKQKANMARSLSEKDTQIKELQLKLDDVDERLKVALTEADKYAKLVEERNYLQSELKEARLDNSRESSALADSKAVEIQELAGQVEELQRALHHAQAVNSQAEDYRRLAQDRLDQIVRQEKMIKTAKEKYGIEHEKSSSLEAEVGDLRQKLSQVDSLQYQLNEKTRLCDSYRTKLRTQDLAFEHLNQKLSNASDVNRVLQGAAHLVIPNPTGSLPKQVMACTECYNKNLTCDDRSSQA</sequence>
<evidence type="ECO:0000313" key="3">
    <source>
        <dbReference type="EMBL" id="KAF3003119.1"/>
    </source>
</evidence>
<gene>
    <name evidence="3" type="ORF">E8E13_008356</name>
</gene>
<name>A0A9P4TFU8_CURKU</name>
<feature type="coiled-coil region" evidence="1">
    <location>
        <begin position="275"/>
        <end position="369"/>
    </location>
</feature>
<accession>A0A9P4TFU8</accession>
<dbReference type="PANTHER" id="PTHR32114">
    <property type="entry name" value="ABC TRANSPORTER ABCH.3"/>
    <property type="match status" value="1"/>
</dbReference>
<reference evidence="3" key="1">
    <citation type="submission" date="2019-04" db="EMBL/GenBank/DDBJ databases">
        <title>Sequencing of skin fungus with MAO and IRED activity.</title>
        <authorList>
            <person name="Marsaioli A.J."/>
            <person name="Bonatto J.M.C."/>
            <person name="Reis Junior O."/>
        </authorList>
    </citation>
    <scope>NUCLEOTIDE SEQUENCE</scope>
    <source>
        <strain evidence="3">30M1</strain>
    </source>
</reference>
<keyword evidence="1" id="KW-0175">Coiled coil</keyword>
<keyword evidence="4" id="KW-1185">Reference proteome</keyword>
<evidence type="ECO:0000256" key="1">
    <source>
        <dbReference type="SAM" id="Coils"/>
    </source>
</evidence>
<evidence type="ECO:0000256" key="2">
    <source>
        <dbReference type="SAM" id="MobiDB-lite"/>
    </source>
</evidence>
<dbReference type="EMBL" id="SWKU01000010">
    <property type="protein sequence ID" value="KAF3003119.1"/>
    <property type="molecule type" value="Genomic_DNA"/>
</dbReference>
<dbReference type="PANTHER" id="PTHR32114:SF2">
    <property type="entry name" value="ABC TRANSPORTER ABCH.3"/>
    <property type="match status" value="1"/>
</dbReference>
<dbReference type="AlphaFoldDB" id="A0A9P4TFU8"/>
<feature type="coiled-coil region" evidence="1">
    <location>
        <begin position="208"/>
        <end position="235"/>
    </location>
</feature>
<protein>
    <submittedName>
        <fullName evidence="3">Uncharacterized protein</fullName>
    </submittedName>
</protein>
<comment type="caution">
    <text evidence="3">The sequence shown here is derived from an EMBL/GenBank/DDBJ whole genome shotgun (WGS) entry which is preliminary data.</text>
</comment>
<evidence type="ECO:0000313" key="4">
    <source>
        <dbReference type="Proteomes" id="UP000801428"/>
    </source>
</evidence>
<feature type="region of interest" description="Disordered" evidence="2">
    <location>
        <begin position="14"/>
        <end position="44"/>
    </location>
</feature>
<organism evidence="3 4">
    <name type="scientific">Curvularia kusanoi</name>
    <name type="common">Cochliobolus kusanoi</name>
    <dbReference type="NCBI Taxonomy" id="90978"/>
    <lineage>
        <taxon>Eukaryota</taxon>
        <taxon>Fungi</taxon>
        <taxon>Dikarya</taxon>
        <taxon>Ascomycota</taxon>
        <taxon>Pezizomycotina</taxon>
        <taxon>Dothideomycetes</taxon>
        <taxon>Pleosporomycetidae</taxon>
        <taxon>Pleosporales</taxon>
        <taxon>Pleosporineae</taxon>
        <taxon>Pleosporaceae</taxon>
        <taxon>Curvularia</taxon>
    </lineage>
</organism>
<proteinExistence type="predicted"/>
<dbReference type="OrthoDB" id="3777260at2759"/>
<dbReference type="Proteomes" id="UP000801428">
    <property type="component" value="Unassembled WGS sequence"/>
</dbReference>